<reference evidence="4 5" key="1">
    <citation type="submission" date="2018-12" db="EMBL/GenBank/DDBJ databases">
        <title>Bacillus yapensis draft genome sequence.</title>
        <authorList>
            <person name="Yu L."/>
            <person name="Xu X."/>
            <person name="Tang X."/>
        </authorList>
    </citation>
    <scope>NUCLEOTIDE SEQUENCE [LARGE SCALE GENOMIC DNA]</scope>
    <source>
        <strain evidence="4 5">XXST-01</strain>
    </source>
</reference>
<keyword evidence="5" id="KW-1185">Reference proteome</keyword>
<dbReference type="EMBL" id="RXNT01000029">
    <property type="protein sequence ID" value="RTR25843.1"/>
    <property type="molecule type" value="Genomic_DNA"/>
</dbReference>
<evidence type="ECO:0000313" key="5">
    <source>
        <dbReference type="Proteomes" id="UP000271374"/>
    </source>
</evidence>
<gene>
    <name evidence="4" type="ORF">EKG37_22405</name>
</gene>
<dbReference type="InterPro" id="IPR029101">
    <property type="entry name" value="Sigma_reg_N"/>
</dbReference>
<dbReference type="OrthoDB" id="2730366at2"/>
<dbReference type="Proteomes" id="UP000271374">
    <property type="component" value="Unassembled WGS sequence"/>
</dbReference>
<comment type="caution">
    <text evidence="4">The sequence shown here is derived from an EMBL/GenBank/DDBJ whole genome shotgun (WGS) entry which is preliminary data.</text>
</comment>
<name>A0A3S0IK61_9BACI</name>
<keyword evidence="1" id="KW-1133">Transmembrane helix</keyword>
<dbReference type="AlphaFoldDB" id="A0A3S0IK61"/>
<dbReference type="Pfam" id="PF13791">
    <property type="entry name" value="Sigma_reg_C"/>
    <property type="match status" value="1"/>
</dbReference>
<feature type="transmembrane region" description="Helical" evidence="1">
    <location>
        <begin position="50"/>
        <end position="72"/>
    </location>
</feature>
<evidence type="ECO:0000259" key="3">
    <source>
        <dbReference type="Pfam" id="PF13800"/>
    </source>
</evidence>
<evidence type="ECO:0000313" key="4">
    <source>
        <dbReference type="EMBL" id="RTR25843.1"/>
    </source>
</evidence>
<sequence>MTENRKDETELYESILNESIQEFEETHSHSEKEQKRIIKKGKNTAIRTNILISLAVLLLIVPVLTLSTYLYYAIGGKANNAIDVAAKTIYVTEPNMSLEEMEIESDIGFFSMSITFDVFKRIGREDYKAGDYEIYFAFDSPSFPERRMLLDRPMQEIPTIDTEWLVHPNASDPIGRSGEWNILKNLPDGTVGEVYLSLTELVEPKELEEKLGKEVQVRWLAVDTGFEEKQVDNEGVPVGVIGYPAQIDSTTWSPFNGREQSNEEVFMDILNLLEKNEETATKIARSKSLVLSERIAYLKEHGTQVYGAVVTGPVPELRKLENNELIRSIKVGEVKLWNWK</sequence>
<evidence type="ECO:0000256" key="1">
    <source>
        <dbReference type="SAM" id="Phobius"/>
    </source>
</evidence>
<dbReference type="Pfam" id="PF13800">
    <property type="entry name" value="Sigma_reg_N"/>
    <property type="match status" value="1"/>
</dbReference>
<accession>A0A3S0IK61</accession>
<protein>
    <submittedName>
        <fullName evidence="4">Anti-sigma factor</fullName>
    </submittedName>
</protein>
<evidence type="ECO:0000259" key="2">
    <source>
        <dbReference type="Pfam" id="PF13791"/>
    </source>
</evidence>
<dbReference type="RefSeq" id="WP_126410990.1">
    <property type="nucleotide sequence ID" value="NZ_RXNT01000029.1"/>
</dbReference>
<feature type="domain" description="Sigma factor regulator N-terminal" evidence="3">
    <location>
        <begin position="35"/>
        <end position="126"/>
    </location>
</feature>
<feature type="domain" description="Sigma factor regulator C-terminal" evidence="2">
    <location>
        <begin position="183"/>
        <end position="333"/>
    </location>
</feature>
<keyword evidence="1" id="KW-0812">Transmembrane</keyword>
<dbReference type="InterPro" id="IPR025672">
    <property type="entry name" value="Sigma_reg_C_dom"/>
</dbReference>
<keyword evidence="1" id="KW-0472">Membrane</keyword>
<organism evidence="4 5">
    <name type="scientific">Bacillus yapensis</name>
    <dbReference type="NCBI Taxonomy" id="2492960"/>
    <lineage>
        <taxon>Bacteria</taxon>
        <taxon>Bacillati</taxon>
        <taxon>Bacillota</taxon>
        <taxon>Bacilli</taxon>
        <taxon>Bacillales</taxon>
        <taxon>Bacillaceae</taxon>
        <taxon>Bacillus</taxon>
    </lineage>
</organism>
<proteinExistence type="predicted"/>